<dbReference type="STRING" id="450378.GCA_001661675_00602"/>
<keyword evidence="10" id="KW-1185">Reference proteome</keyword>
<evidence type="ECO:0000256" key="2">
    <source>
        <dbReference type="ARBA" id="ARBA00007613"/>
    </source>
</evidence>
<protein>
    <submittedName>
        <fullName evidence="9">Agglutination protein</fullName>
    </submittedName>
</protein>
<feature type="signal peptide" evidence="8">
    <location>
        <begin position="1"/>
        <end position="22"/>
    </location>
</feature>
<comment type="subcellular location">
    <subcellularLocation>
        <location evidence="1">Cell outer membrane</location>
    </subcellularLocation>
</comment>
<evidence type="ECO:0000313" key="10">
    <source>
        <dbReference type="Proteomes" id="UP000195807"/>
    </source>
</evidence>
<dbReference type="SUPFAM" id="SSF56954">
    <property type="entry name" value="Outer membrane efflux proteins (OEP)"/>
    <property type="match status" value="1"/>
</dbReference>
<evidence type="ECO:0000256" key="8">
    <source>
        <dbReference type="SAM" id="SignalP"/>
    </source>
</evidence>
<gene>
    <name evidence="9" type="ORF">A9D14_03020</name>
</gene>
<dbReference type="KEGG" id="cman:A9D14_03020"/>
<evidence type="ECO:0000256" key="5">
    <source>
        <dbReference type="ARBA" id="ARBA00022692"/>
    </source>
</evidence>
<reference evidence="9 10" key="1">
    <citation type="submission" date="2017-01" db="EMBL/GenBank/DDBJ databases">
        <title>Complete genome sequence of esterase-producing bacterium Croceicoccus marinus E4A9.</title>
        <authorList>
            <person name="Wu Y.-H."/>
            <person name="Cheng H."/>
            <person name="Xu L."/>
            <person name="Huo Y.-Y."/>
            <person name="Wang C.-S."/>
            <person name="Xu X.-W."/>
        </authorList>
    </citation>
    <scope>NUCLEOTIDE SEQUENCE [LARGE SCALE GENOMIC DNA]</scope>
    <source>
        <strain evidence="9 10">E4A9</strain>
    </source>
</reference>
<evidence type="ECO:0000256" key="7">
    <source>
        <dbReference type="ARBA" id="ARBA00023237"/>
    </source>
</evidence>
<evidence type="ECO:0000256" key="1">
    <source>
        <dbReference type="ARBA" id="ARBA00004442"/>
    </source>
</evidence>
<keyword evidence="6" id="KW-0472">Membrane</keyword>
<evidence type="ECO:0000256" key="4">
    <source>
        <dbReference type="ARBA" id="ARBA00022452"/>
    </source>
</evidence>
<accession>A0A1Z1FEN4</accession>
<evidence type="ECO:0000313" key="9">
    <source>
        <dbReference type="EMBL" id="ARU17200.1"/>
    </source>
</evidence>
<keyword evidence="3" id="KW-0813">Transport</keyword>
<dbReference type="GO" id="GO:0015288">
    <property type="term" value="F:porin activity"/>
    <property type="evidence" value="ECO:0007669"/>
    <property type="project" value="TreeGrafter"/>
</dbReference>
<dbReference type="GO" id="GO:0015562">
    <property type="term" value="F:efflux transmembrane transporter activity"/>
    <property type="evidence" value="ECO:0007669"/>
    <property type="project" value="InterPro"/>
</dbReference>
<dbReference type="RefSeq" id="WP_066848085.1">
    <property type="nucleotide sequence ID" value="NZ_CP019602.1"/>
</dbReference>
<dbReference type="EMBL" id="CP019602">
    <property type="protein sequence ID" value="ARU17200.1"/>
    <property type="molecule type" value="Genomic_DNA"/>
</dbReference>
<dbReference type="InterPro" id="IPR051906">
    <property type="entry name" value="TolC-like"/>
</dbReference>
<dbReference type="Pfam" id="PF02321">
    <property type="entry name" value="OEP"/>
    <property type="match status" value="2"/>
</dbReference>
<dbReference type="InterPro" id="IPR003423">
    <property type="entry name" value="OMP_efflux"/>
</dbReference>
<evidence type="ECO:0000256" key="3">
    <source>
        <dbReference type="ARBA" id="ARBA00022448"/>
    </source>
</evidence>
<keyword evidence="7" id="KW-0998">Cell outer membrane</keyword>
<feature type="chain" id="PRO_5011442637" evidence="8">
    <location>
        <begin position="23"/>
        <end position="472"/>
    </location>
</feature>
<dbReference type="GO" id="GO:1990281">
    <property type="term" value="C:efflux pump complex"/>
    <property type="evidence" value="ECO:0007669"/>
    <property type="project" value="TreeGrafter"/>
</dbReference>
<keyword evidence="4" id="KW-1134">Transmembrane beta strand</keyword>
<evidence type="ECO:0000256" key="6">
    <source>
        <dbReference type="ARBA" id="ARBA00023136"/>
    </source>
</evidence>
<dbReference type="OrthoDB" id="9814637at2"/>
<dbReference type="Proteomes" id="UP000195807">
    <property type="component" value="Chromosome"/>
</dbReference>
<keyword evidence="5" id="KW-0812">Transmembrane</keyword>
<proteinExistence type="inferred from homology"/>
<dbReference type="AlphaFoldDB" id="A0A1Z1FEN4"/>
<dbReference type="GO" id="GO:0009279">
    <property type="term" value="C:cell outer membrane"/>
    <property type="evidence" value="ECO:0007669"/>
    <property type="project" value="UniProtKB-SubCell"/>
</dbReference>
<organism evidence="9 10">
    <name type="scientific">Croceicoccus marinus</name>
    <dbReference type="NCBI Taxonomy" id="450378"/>
    <lineage>
        <taxon>Bacteria</taxon>
        <taxon>Pseudomonadati</taxon>
        <taxon>Pseudomonadota</taxon>
        <taxon>Alphaproteobacteria</taxon>
        <taxon>Sphingomonadales</taxon>
        <taxon>Erythrobacteraceae</taxon>
        <taxon>Croceicoccus</taxon>
    </lineage>
</organism>
<keyword evidence="8" id="KW-0732">Signal</keyword>
<comment type="similarity">
    <text evidence="2">Belongs to the outer membrane factor (OMF) (TC 1.B.17) family.</text>
</comment>
<name>A0A1Z1FEN4_9SPHN</name>
<dbReference type="PANTHER" id="PTHR30026:SF22">
    <property type="entry name" value="OUTER MEMBRANE EFFLUX PROTEIN"/>
    <property type="match status" value="1"/>
</dbReference>
<sequence>MKKLRKITITASVLFASVSAMAIGGAALAQEQSGAISMTEAVTVGVDSHPQISQAQMNKEAIEFERKQAQGLYGPRVEVEAGVGARRLDNPTRNSLGISNDWLNPIDAQVRADWTVFDFGRRRGELLRQAARVDGASLRVLERSEFIGLQIARQYLDVLLQERVVAASMDNTGFHRTLVGNLSEGVQQGSISIADRQQAEERLQAALVREAEASETLQNARIRLQALTGLPIQAVMLPPDLGAMLPASEAQAIGLARTQNPLVREAQADVDAANALAKSAKGDLYPTVGVEAYARAGDDIDGFQGETTDVLARAYVRWEIFDSGINAAKYQEMVRRSSEARFAMHSRQRDAEEDVRTAWNGLQTQQRVVQELATQSTVTDGLINSYQEQFNIGRRSLLDVLDAQNTRYNVQVRLESARFSEIFAQYQVLAATNLFLKALSVEPHHGAGENEREIYGYGPSVVAEQQGRVYPE</sequence>
<dbReference type="PANTHER" id="PTHR30026">
    <property type="entry name" value="OUTER MEMBRANE PROTEIN TOLC"/>
    <property type="match status" value="1"/>
</dbReference>
<dbReference type="Gene3D" id="1.20.1600.10">
    <property type="entry name" value="Outer membrane efflux proteins (OEP)"/>
    <property type="match status" value="1"/>
</dbReference>